<name>A0AAD9V2B3_ACRCE</name>
<keyword evidence="1" id="KW-0472">Membrane</keyword>
<sequence>MENKGKLNFLWMILVVLFLYLIIDIIPRTSANKRSATRNRLRKQECKDNVQTHDTCVKLVNELGLQVADLSQTADEIEEDVAGIHTLLPQIFMELKDALNAKITLRPAAVSGNFASVKRRRTNHSSSCIVH</sequence>
<dbReference type="Proteomes" id="UP001249851">
    <property type="component" value="Unassembled WGS sequence"/>
</dbReference>
<reference evidence="2" key="2">
    <citation type="journal article" date="2023" name="Science">
        <title>Genomic signatures of disease resistance in endangered staghorn corals.</title>
        <authorList>
            <person name="Vollmer S.V."/>
            <person name="Selwyn J.D."/>
            <person name="Despard B.A."/>
            <person name="Roesel C.L."/>
        </authorList>
    </citation>
    <scope>NUCLEOTIDE SEQUENCE</scope>
    <source>
        <strain evidence="2">K2</strain>
    </source>
</reference>
<organism evidence="2 3">
    <name type="scientific">Acropora cervicornis</name>
    <name type="common">Staghorn coral</name>
    <dbReference type="NCBI Taxonomy" id="6130"/>
    <lineage>
        <taxon>Eukaryota</taxon>
        <taxon>Metazoa</taxon>
        <taxon>Cnidaria</taxon>
        <taxon>Anthozoa</taxon>
        <taxon>Hexacorallia</taxon>
        <taxon>Scleractinia</taxon>
        <taxon>Astrocoeniina</taxon>
        <taxon>Acroporidae</taxon>
        <taxon>Acropora</taxon>
    </lineage>
</organism>
<proteinExistence type="predicted"/>
<gene>
    <name evidence="2" type="ORF">P5673_019284</name>
</gene>
<dbReference type="AlphaFoldDB" id="A0AAD9V2B3"/>
<keyword evidence="1" id="KW-1133">Transmembrane helix</keyword>
<protein>
    <submittedName>
        <fullName evidence="2">Uncharacterized protein</fullName>
    </submittedName>
</protein>
<keyword evidence="3" id="KW-1185">Reference proteome</keyword>
<comment type="caution">
    <text evidence="2">The sequence shown here is derived from an EMBL/GenBank/DDBJ whole genome shotgun (WGS) entry which is preliminary data.</text>
</comment>
<keyword evidence="1" id="KW-0812">Transmembrane</keyword>
<evidence type="ECO:0000256" key="1">
    <source>
        <dbReference type="SAM" id="Phobius"/>
    </source>
</evidence>
<dbReference type="EMBL" id="JARQWQ010000045">
    <property type="protein sequence ID" value="KAK2558170.1"/>
    <property type="molecule type" value="Genomic_DNA"/>
</dbReference>
<evidence type="ECO:0000313" key="3">
    <source>
        <dbReference type="Proteomes" id="UP001249851"/>
    </source>
</evidence>
<accession>A0AAD9V2B3</accession>
<feature type="transmembrane region" description="Helical" evidence="1">
    <location>
        <begin position="7"/>
        <end position="26"/>
    </location>
</feature>
<reference evidence="2" key="1">
    <citation type="journal article" date="2023" name="G3 (Bethesda)">
        <title>Whole genome assembly and annotation of the endangered Caribbean coral Acropora cervicornis.</title>
        <authorList>
            <person name="Selwyn J.D."/>
            <person name="Vollmer S.V."/>
        </authorList>
    </citation>
    <scope>NUCLEOTIDE SEQUENCE</scope>
    <source>
        <strain evidence="2">K2</strain>
    </source>
</reference>
<evidence type="ECO:0000313" key="2">
    <source>
        <dbReference type="EMBL" id="KAK2558170.1"/>
    </source>
</evidence>